<dbReference type="EMBL" id="JGZC01000001">
    <property type="protein sequence ID" value="KFI71690.1"/>
    <property type="molecule type" value="Genomic_DNA"/>
</dbReference>
<organism evidence="1 2">
    <name type="scientific">Bifidobacterium merycicum</name>
    <dbReference type="NCBI Taxonomy" id="78345"/>
    <lineage>
        <taxon>Bacteria</taxon>
        <taxon>Bacillati</taxon>
        <taxon>Actinomycetota</taxon>
        <taxon>Actinomycetes</taxon>
        <taxon>Bifidobacteriales</taxon>
        <taxon>Bifidobacteriaceae</taxon>
        <taxon>Bifidobacterium</taxon>
    </lineage>
</organism>
<comment type="caution">
    <text evidence="1">The sequence shown here is derived from an EMBL/GenBank/DDBJ whole genome shotgun (WGS) entry which is preliminary data.</text>
</comment>
<evidence type="ECO:0000313" key="1">
    <source>
        <dbReference type="EMBL" id="KFI71690.1"/>
    </source>
</evidence>
<sequence>MYGSASTVCRKEHANMNTAVNTESSSSYIVWVGNATMHDAVEHVQEQIDNIGFLAACYEVIRPVCIRYCVSSRRYFKRYMPLYSQPDNERERPVADLQQCWEAATMDEMRENQPINMQTFSYEFATFDVGKNGRSIESRELSNSHWATAHYEELVENGLISDDRYDEYDPMLLLLHDRTTGNVLLLPDQSAIIINQWSSGWGMETSVVDGISLSELMGRYPKLFDDSPVDECDMMSEILALEEQLNRICGSLYDNNQKKEHK</sequence>
<accession>A0A087BKZ0</accession>
<reference evidence="1 2" key="1">
    <citation type="submission" date="2014-03" db="EMBL/GenBank/DDBJ databases">
        <title>Genomics of Bifidobacteria.</title>
        <authorList>
            <person name="Ventura M."/>
            <person name="Milani C."/>
            <person name="Lugli G.A."/>
        </authorList>
    </citation>
    <scope>NUCLEOTIDE SEQUENCE [LARGE SCALE GENOMIC DNA]</scope>
    <source>
        <strain evidence="1 2">LMG 11341</strain>
    </source>
</reference>
<gene>
    <name evidence="1" type="ORF">BMERY_1215</name>
</gene>
<evidence type="ECO:0000313" key="2">
    <source>
        <dbReference type="Proteomes" id="UP000029060"/>
    </source>
</evidence>
<protein>
    <submittedName>
        <fullName evidence="1">Uncharacterized protein</fullName>
    </submittedName>
</protein>
<dbReference type="Proteomes" id="UP000029060">
    <property type="component" value="Unassembled WGS sequence"/>
</dbReference>
<proteinExistence type="predicted"/>
<dbReference type="eggNOG" id="ENOG50325V7">
    <property type="taxonomic scope" value="Bacteria"/>
</dbReference>
<name>A0A087BKZ0_9BIFI</name>
<keyword evidence="2" id="KW-1185">Reference proteome</keyword>
<dbReference type="AlphaFoldDB" id="A0A087BKZ0"/>